<keyword evidence="1" id="KW-1185">Reference proteome</keyword>
<dbReference type="AlphaFoldDB" id="A0A1I7XY67"/>
<reference evidence="2" key="1">
    <citation type="submission" date="2016-11" db="UniProtKB">
        <authorList>
            <consortium name="WormBaseParasite"/>
        </authorList>
    </citation>
    <scope>IDENTIFICATION</scope>
</reference>
<name>A0A1I7XY67_9BILA</name>
<proteinExistence type="predicted"/>
<sequence>MDSIPYNFIEEVILRTSSTERSSFVSLQGHWGRYAKLLVEETDDFKLFVNLDSLPDLYSYVYQEGTSISAADILQRKRTNLRNLVVLSAPGVHPGAEKITDKESKM</sequence>
<evidence type="ECO:0000313" key="1">
    <source>
        <dbReference type="Proteomes" id="UP000095287"/>
    </source>
</evidence>
<accession>A0A1I7XY67</accession>
<evidence type="ECO:0000313" key="2">
    <source>
        <dbReference type="WBParaSite" id="L893_g10512.t1"/>
    </source>
</evidence>
<dbReference type="WBParaSite" id="L893_g10512.t1">
    <property type="protein sequence ID" value="L893_g10512.t1"/>
    <property type="gene ID" value="L893_g10512"/>
</dbReference>
<protein>
    <submittedName>
        <fullName evidence="2">Ras-associating domain-containing protein</fullName>
    </submittedName>
</protein>
<dbReference type="Proteomes" id="UP000095287">
    <property type="component" value="Unplaced"/>
</dbReference>
<organism evidence="1 2">
    <name type="scientific">Steinernema glaseri</name>
    <dbReference type="NCBI Taxonomy" id="37863"/>
    <lineage>
        <taxon>Eukaryota</taxon>
        <taxon>Metazoa</taxon>
        <taxon>Ecdysozoa</taxon>
        <taxon>Nematoda</taxon>
        <taxon>Chromadorea</taxon>
        <taxon>Rhabditida</taxon>
        <taxon>Tylenchina</taxon>
        <taxon>Panagrolaimomorpha</taxon>
        <taxon>Strongyloidoidea</taxon>
        <taxon>Steinernematidae</taxon>
        <taxon>Steinernema</taxon>
    </lineage>
</organism>